<dbReference type="InterPro" id="IPR037523">
    <property type="entry name" value="VOC_core"/>
</dbReference>
<reference evidence="4 5" key="1">
    <citation type="journal article" date="2021" name="J. Biosci. Bioeng.">
        <title>Identification and characterization of a chc gene cluster responsible for the aromatization pathway of cyclohexanecarboxylate degradation in Sinomonas cyclohexanicum ATCC 51369.</title>
        <authorList>
            <person name="Yamamoto T."/>
            <person name="Hasegawa Y."/>
            <person name="Lau P.C.K."/>
            <person name="Iwaki H."/>
        </authorList>
    </citation>
    <scope>NUCLEOTIDE SEQUENCE [LARGE SCALE GENOMIC DNA]</scope>
    <source>
        <strain evidence="4 5">ATCC 51369</strain>
    </source>
</reference>
<proteinExistence type="predicted"/>
<organism evidence="4 5">
    <name type="scientific">Sinomonas cyclohexanicum</name>
    <name type="common">Corynebacterium cyclohexanicum</name>
    <dbReference type="NCBI Taxonomy" id="322009"/>
    <lineage>
        <taxon>Bacteria</taxon>
        <taxon>Bacillati</taxon>
        <taxon>Actinomycetota</taxon>
        <taxon>Actinomycetes</taxon>
        <taxon>Micrococcales</taxon>
        <taxon>Micrococcaceae</taxon>
        <taxon>Sinomonas</taxon>
    </lineage>
</organism>
<dbReference type="InterPro" id="IPR006680">
    <property type="entry name" value="Amidohydro-rel"/>
</dbReference>
<dbReference type="Gene3D" id="3.20.20.140">
    <property type="entry name" value="Metal-dependent hydrolases"/>
    <property type="match status" value="1"/>
</dbReference>
<evidence type="ECO:0000259" key="3">
    <source>
        <dbReference type="PROSITE" id="PS51819"/>
    </source>
</evidence>
<dbReference type="InterPro" id="IPR004360">
    <property type="entry name" value="Glyas_Fos-R_dOase_dom"/>
</dbReference>
<dbReference type="SUPFAM" id="SSF51556">
    <property type="entry name" value="Metallo-dependent hydrolases"/>
    <property type="match status" value="1"/>
</dbReference>
<dbReference type="PROSITE" id="PS00934">
    <property type="entry name" value="GLYOXALASE_I_1"/>
    <property type="match status" value="1"/>
</dbReference>
<feature type="domain" description="VOC" evidence="3">
    <location>
        <begin position="580"/>
        <end position="696"/>
    </location>
</feature>
<feature type="region of interest" description="Disordered" evidence="2">
    <location>
        <begin position="317"/>
        <end position="347"/>
    </location>
</feature>
<dbReference type="Pfam" id="PF01979">
    <property type="entry name" value="Amidohydro_1"/>
    <property type="match status" value="1"/>
</dbReference>
<dbReference type="InterPro" id="IPR018146">
    <property type="entry name" value="Glyoxalase_1_CS"/>
</dbReference>
<evidence type="ECO:0000256" key="1">
    <source>
        <dbReference type="ARBA" id="ARBA00022723"/>
    </source>
</evidence>
<dbReference type="PANTHER" id="PTHR43279:SF1">
    <property type="entry name" value="CATECHOL-2,3-DIOXYGENASE"/>
    <property type="match status" value="1"/>
</dbReference>
<keyword evidence="5" id="KW-1185">Reference proteome</keyword>
<sequence length="696" mass="74296">MHSVIHLTGPVLLGPHEERPEAWIVGGRMTYTAPPGPAETVAGWVLPGLVDAHCHIGLVPGGAPDRDAALAHARAEAAAGVLLVRDCGSPTDTRWLQAHDGAPRLVRAGRHLARSRRYLRGLALEVEPEDLVDAVRVQARAGDGWVKIVADWIDRDAGDLGPAFPAGVVREAVAAAHEEGARVTAHTFAEETIDALLDAGIDCLEHATGLQTRHIPRLAEAGIPIVPTLVNVATFPQIAARGEAKFPRYAAHMRALWEGRHERIAAAHAAGVPIYAGTDAGTVIAHGRIADEVAELARAIGLPAALDAASWGARAWLGGGGDRRRRPGRRRALCRRSPAGRDGTRLATARAARGRADRWPQRSVGTGAAWEYPRLIEASSKCRLDADQPHQEHPVTSATPAATSRPTPPARDILPADLTMGTVMLKVGDMKLMLDYYERALGLVPITESLGGVYLGRKGLPVIHLSPAAGLQIPGRGEAGLFHTAILFDNRADLAATVATAAQYDPRLFAGSADHLVSEAFYFTDPEGNGVELYFDKPRDTWRWSGGEVVMDSLPLPPQAFLNQNLTEASLGGQRDSAAGIGHVHLQVGDVETAHAFYVDTLGFEKTSGWHGQALFVSAGGYHHHMAMNVWNSRGAGPRKDTLGLGEVLIGVPGQDDVLAAADRLKVAGISTQHTGAELRFEDPWRNQIRMAVVEA</sequence>
<name>A0ABN6FIF6_SINCY</name>
<keyword evidence="1" id="KW-0479">Metal-binding</keyword>
<evidence type="ECO:0000313" key="5">
    <source>
        <dbReference type="Proteomes" id="UP001319861"/>
    </source>
</evidence>
<evidence type="ECO:0000313" key="4">
    <source>
        <dbReference type="EMBL" id="BCT76536.1"/>
    </source>
</evidence>
<dbReference type="PANTHER" id="PTHR43279">
    <property type="entry name" value="CATECHOL-2,3-DIOXYGENASE"/>
    <property type="match status" value="1"/>
</dbReference>
<feature type="domain" description="VOC" evidence="3">
    <location>
        <begin position="419"/>
        <end position="536"/>
    </location>
</feature>
<dbReference type="InterPro" id="IPR029068">
    <property type="entry name" value="Glyas_Bleomycin-R_OHBP_Dase"/>
</dbReference>
<feature type="compositionally biased region" description="Low complexity" evidence="2">
    <location>
        <begin position="335"/>
        <end position="347"/>
    </location>
</feature>
<feature type="compositionally biased region" description="Low complexity" evidence="2">
    <location>
        <begin position="396"/>
        <end position="405"/>
    </location>
</feature>
<protein>
    <recommendedName>
        <fullName evidence="3">VOC domain-containing protein</fullName>
    </recommendedName>
</protein>
<dbReference type="InterPro" id="IPR032466">
    <property type="entry name" value="Metal_Hydrolase"/>
</dbReference>
<feature type="compositionally biased region" description="Basic and acidic residues" evidence="2">
    <location>
        <begin position="383"/>
        <end position="393"/>
    </location>
</feature>
<dbReference type="EMBL" id="AP024525">
    <property type="protein sequence ID" value="BCT76536.1"/>
    <property type="molecule type" value="Genomic_DNA"/>
</dbReference>
<evidence type="ECO:0000256" key="2">
    <source>
        <dbReference type="SAM" id="MobiDB-lite"/>
    </source>
</evidence>
<dbReference type="Pfam" id="PF00903">
    <property type="entry name" value="Glyoxalase"/>
    <property type="match status" value="2"/>
</dbReference>
<dbReference type="SUPFAM" id="SSF54593">
    <property type="entry name" value="Glyoxalase/Bleomycin resistance protein/Dihydroxybiphenyl dioxygenase"/>
    <property type="match status" value="1"/>
</dbReference>
<feature type="compositionally biased region" description="Basic residues" evidence="2">
    <location>
        <begin position="323"/>
        <end position="334"/>
    </location>
</feature>
<accession>A0ABN6FIF6</accession>
<dbReference type="PROSITE" id="PS51819">
    <property type="entry name" value="VOC"/>
    <property type="match status" value="2"/>
</dbReference>
<feature type="region of interest" description="Disordered" evidence="2">
    <location>
        <begin position="383"/>
        <end position="413"/>
    </location>
</feature>
<dbReference type="Proteomes" id="UP001319861">
    <property type="component" value="Chromosome"/>
</dbReference>
<dbReference type="Gene3D" id="3.10.180.10">
    <property type="entry name" value="2,3-Dihydroxybiphenyl 1,2-Dioxygenase, domain 1"/>
    <property type="match status" value="2"/>
</dbReference>
<gene>
    <name evidence="4" type="ORF">SCMU_23780</name>
</gene>